<dbReference type="EMBL" id="RKLR01000013">
    <property type="protein sequence ID" value="MBX0325419.1"/>
    <property type="molecule type" value="Genomic_DNA"/>
</dbReference>
<organism evidence="1 2">
    <name type="scientific">Haloarcula rubra</name>
    <dbReference type="NCBI Taxonomy" id="2487747"/>
    <lineage>
        <taxon>Archaea</taxon>
        <taxon>Methanobacteriati</taxon>
        <taxon>Methanobacteriota</taxon>
        <taxon>Stenosarchaea group</taxon>
        <taxon>Halobacteria</taxon>
        <taxon>Halobacteriales</taxon>
        <taxon>Haloarculaceae</taxon>
        <taxon>Haloarcula</taxon>
    </lineage>
</organism>
<proteinExistence type="predicted"/>
<evidence type="ECO:0000313" key="1">
    <source>
        <dbReference type="EMBL" id="MBX0325419.1"/>
    </source>
</evidence>
<dbReference type="InterPro" id="IPR017850">
    <property type="entry name" value="Alkaline_phosphatase_core_sf"/>
</dbReference>
<accession>A0AAW4PXM8</accession>
<dbReference type="AlphaFoldDB" id="A0AAW4PXM8"/>
<sequence>MTLTDWLNNCQDYFANHDYRSATRASALSFWRGVVDRACRPLPNYGMNVFERDWDVLIILDACRPDQLEIVADEYDFLPANVPTIYSVGSSSKPWMQSTFVPEYRQDVAETAYISGNGFTKDFLPTDVLAGQTATTAGNIPLVADDFAHFEAVAYQDGAHDDTLGTIPPREITARAVEYWRNHRDANRLLLHYMQPHAPYPSLGGVERLASDEVGTYAQRWTVWDRLFVGELSRDAALSAYRDCLRWVLDDIAVLLENIDAEDVVLSADHAELFGEYGMYSHPNVPIPDLRRVPWVEVTATDTETLVPECPPVAIRQLTSGAVSDEQVHSRLADLGYR</sequence>
<comment type="caution">
    <text evidence="1">The sequence shown here is derived from an EMBL/GenBank/DDBJ whole genome shotgun (WGS) entry which is preliminary data.</text>
</comment>
<gene>
    <name evidence="1" type="ORF">EGH21_20540</name>
</gene>
<dbReference type="RefSeq" id="WP_220620283.1">
    <property type="nucleotide sequence ID" value="NZ_RKLR01000013.1"/>
</dbReference>
<dbReference type="SUPFAM" id="SSF53649">
    <property type="entry name" value="Alkaline phosphatase-like"/>
    <property type="match status" value="1"/>
</dbReference>
<name>A0AAW4PXM8_9EURY</name>
<keyword evidence="2" id="KW-1185">Reference proteome</keyword>
<evidence type="ECO:0000313" key="2">
    <source>
        <dbReference type="Proteomes" id="UP001430377"/>
    </source>
</evidence>
<dbReference type="Gene3D" id="3.40.720.10">
    <property type="entry name" value="Alkaline Phosphatase, subunit A"/>
    <property type="match status" value="1"/>
</dbReference>
<dbReference type="Proteomes" id="UP001430377">
    <property type="component" value="Unassembled WGS sequence"/>
</dbReference>
<reference evidence="1 2" key="1">
    <citation type="submission" date="2021-06" db="EMBL/GenBank/DDBJ databases">
        <title>Halomicroarcula sp. a new haloarchaeum isolated from saline soil.</title>
        <authorList>
            <person name="Duran-Viseras A."/>
            <person name="Sanchez-Porro C."/>
            <person name="Ventosa A."/>
        </authorList>
    </citation>
    <scope>NUCLEOTIDE SEQUENCE [LARGE SCALE GENOMIC DNA]</scope>
    <source>
        <strain evidence="1 2">F13</strain>
    </source>
</reference>
<protein>
    <submittedName>
        <fullName evidence="1">Uncharacterized protein</fullName>
    </submittedName>
</protein>